<evidence type="ECO:0000313" key="7">
    <source>
        <dbReference type="Proteomes" id="UP000557842"/>
    </source>
</evidence>
<proteinExistence type="predicted"/>
<keyword evidence="1" id="KW-0732">Signal</keyword>
<dbReference type="RefSeq" id="WP_002850636.1">
    <property type="nucleotide sequence ID" value="NZ_AABUZP020000015.1"/>
</dbReference>
<comment type="caution">
    <text evidence="4">The sequence shown here is derived from an EMBL/GenBank/DDBJ whole genome shotgun (WGS) entry which is preliminary data.</text>
</comment>
<dbReference type="PANTHER" id="PTHR36302:SF1">
    <property type="entry name" value="COPPER CHAPERONE PCU(A)C"/>
    <property type="match status" value="1"/>
</dbReference>
<feature type="signal peptide" evidence="1">
    <location>
        <begin position="1"/>
        <end position="17"/>
    </location>
</feature>
<evidence type="ECO:0000313" key="6">
    <source>
        <dbReference type="Proteomes" id="UP000535509"/>
    </source>
</evidence>
<feature type="chain" id="PRO_5044621700" evidence="1">
    <location>
        <begin position="18"/>
        <end position="148"/>
    </location>
</feature>
<dbReference type="Pfam" id="PF04314">
    <property type="entry name" value="PCuAC"/>
    <property type="match status" value="1"/>
</dbReference>
<protein>
    <submittedName>
        <fullName evidence="4">Copper chaperone PCu(A)C</fullName>
    </submittedName>
</protein>
<gene>
    <name evidence="4" type="ORF">AAH17_07595</name>
    <name evidence="5" type="ORF">AAH24_07065</name>
    <name evidence="2" type="ORF">BVH53_06195</name>
    <name evidence="3" type="ORF">CX802_07820</name>
</gene>
<sequence>MFKFTLSCALLSSLCLAANIDIESPFVKATPPNAKTSAAFMVIKNNTNKDVSLVSGNSNASKVFEIHTHLNENGMKKMVRIPKIDIPANSSVELKPGGLHIMLIDINKPLEITDKVDLTLEFSDSSKIDLKDVEVKKLAPMMKPQGSM</sequence>
<dbReference type="InterPro" id="IPR007410">
    <property type="entry name" value="LpqE-like"/>
</dbReference>
<dbReference type="Proteomes" id="UP000535509">
    <property type="component" value="Unassembled WGS sequence"/>
</dbReference>
<dbReference type="AlphaFoldDB" id="A0A5L4LJ41"/>
<organism evidence="4">
    <name type="scientific">Campylobacter fetus</name>
    <dbReference type="NCBI Taxonomy" id="196"/>
    <lineage>
        <taxon>Bacteria</taxon>
        <taxon>Pseudomonadati</taxon>
        <taxon>Campylobacterota</taxon>
        <taxon>Epsilonproteobacteria</taxon>
        <taxon>Campylobacterales</taxon>
        <taxon>Campylobacteraceae</taxon>
        <taxon>Campylobacter</taxon>
    </lineage>
</organism>
<dbReference type="InterPro" id="IPR036182">
    <property type="entry name" value="PCuAC_sf"/>
</dbReference>
<keyword evidence="6" id="KW-1185">Reference proteome</keyword>
<evidence type="ECO:0000313" key="4">
    <source>
        <dbReference type="EMBL" id="EAK0453510.1"/>
    </source>
</evidence>
<dbReference type="EMBL" id="AACCXM010000006">
    <property type="protein sequence ID" value="EAK0469116.1"/>
    <property type="molecule type" value="Genomic_DNA"/>
</dbReference>
<dbReference type="OMA" id="HVRAMPD"/>
<dbReference type="GeneID" id="61065400"/>
<dbReference type="SUPFAM" id="SSF110087">
    <property type="entry name" value="DR1885-like metal-binding protein"/>
    <property type="match status" value="1"/>
</dbReference>
<evidence type="ECO:0000313" key="3">
    <source>
        <dbReference type="EMBL" id="EAI8859731.1"/>
    </source>
</evidence>
<dbReference type="Gene3D" id="2.60.40.1890">
    <property type="entry name" value="PCu(A)C copper chaperone"/>
    <property type="match status" value="1"/>
</dbReference>
<evidence type="ECO:0000313" key="2">
    <source>
        <dbReference type="EMBL" id="EAI5408287.1"/>
    </source>
</evidence>
<name>A0A5L4LJ41_CAMFE</name>
<dbReference type="EMBL" id="AABQDW010000010">
    <property type="protein sequence ID" value="EAI5408287.1"/>
    <property type="molecule type" value="Genomic_DNA"/>
</dbReference>
<dbReference type="PANTHER" id="PTHR36302">
    <property type="entry name" value="BLR7088 PROTEIN"/>
    <property type="match status" value="1"/>
</dbReference>
<evidence type="ECO:0000256" key="1">
    <source>
        <dbReference type="SAM" id="SignalP"/>
    </source>
</evidence>
<reference evidence="4 7" key="1">
    <citation type="submission" date="2018-05" db="EMBL/GenBank/DDBJ databases">
        <authorList>
            <consortium name="PulseNet: The National Subtyping Network for Foodborne Disease Surveillance"/>
            <person name="Tarr C.L."/>
            <person name="Trees E."/>
            <person name="Katz L.S."/>
            <person name="Carleton-Romer H.A."/>
            <person name="Stroika S."/>
            <person name="Kucerova Z."/>
            <person name="Roache K.F."/>
            <person name="Sabol A.L."/>
            <person name="Besser J."/>
            <person name="Gerner-Smidt P."/>
        </authorList>
    </citation>
    <scope>NUCLEOTIDE SEQUENCE</scope>
    <source>
        <strain evidence="4">2014D-0197</strain>
        <strain evidence="2 7">2016D-0221</strain>
        <strain evidence="5">D4313</strain>
        <strain evidence="3 6">PNUSAC001503</strain>
    </source>
</reference>
<dbReference type="InterPro" id="IPR058248">
    <property type="entry name" value="Lxx211020-like"/>
</dbReference>
<dbReference type="EMBL" id="AABTCC010000026">
    <property type="protein sequence ID" value="EAI8859731.1"/>
    <property type="molecule type" value="Genomic_DNA"/>
</dbReference>
<accession>A0A5L4LJ41</accession>
<evidence type="ECO:0000313" key="5">
    <source>
        <dbReference type="EMBL" id="EAK0469116.1"/>
    </source>
</evidence>
<dbReference type="Proteomes" id="UP000557842">
    <property type="component" value="Unassembled WGS sequence"/>
</dbReference>
<dbReference type="EMBL" id="AACCXK010000014">
    <property type="protein sequence ID" value="EAK0453510.1"/>
    <property type="molecule type" value="Genomic_DNA"/>
</dbReference>